<gene>
    <name evidence="2" type="ORF">GCM10022200_08760</name>
</gene>
<dbReference type="EMBL" id="BAAAYU010000001">
    <property type="protein sequence ID" value="GAA3628495.1"/>
    <property type="molecule type" value="Genomic_DNA"/>
</dbReference>
<dbReference type="CDD" id="cd00761">
    <property type="entry name" value="Glyco_tranf_GTA_type"/>
    <property type="match status" value="1"/>
</dbReference>
<name>A0ABP7ABL2_9MICO</name>
<evidence type="ECO:0000313" key="2">
    <source>
        <dbReference type="EMBL" id="GAA3628495.1"/>
    </source>
</evidence>
<keyword evidence="3" id="KW-1185">Reference proteome</keyword>
<dbReference type="RefSeq" id="WP_344736669.1">
    <property type="nucleotide sequence ID" value="NZ_BAAAYU010000001.1"/>
</dbReference>
<sequence>MSARGSGGPLVTVIVPGFDVAPWARDAIDSLRAQTLADWVAVLVDDASVDGTGDLFDELAAEDARLRVVHHPARRGLGAARNTGLDLVDTPFVAFLDADDVMAPGALERLVGTLEATGSDFAVGAYVRLRPTGDGSGTYAVGDVQPWVAAATAPERRGTTITAHPEASGNIVAWSKVSRTAFWRRNGMRFPEGRLYEDQIVAQLMYAKARRFDVVPDVVVQWRERADGSSITQRTADVAVLRDYLGALDDGLAVLDAAGLTAAAEARVRLILAMDLPPLARIAATHPDDAYRRALGAFARRLWQRPTRPQLDAGTIAVVTTATLW</sequence>
<proteinExistence type="predicted"/>
<dbReference type="Pfam" id="PF00535">
    <property type="entry name" value="Glycos_transf_2"/>
    <property type="match status" value="1"/>
</dbReference>
<accession>A0ABP7ABL2</accession>
<dbReference type="Gene3D" id="3.90.550.10">
    <property type="entry name" value="Spore Coat Polysaccharide Biosynthesis Protein SpsA, Chain A"/>
    <property type="match status" value="1"/>
</dbReference>
<evidence type="ECO:0000313" key="3">
    <source>
        <dbReference type="Proteomes" id="UP001501697"/>
    </source>
</evidence>
<dbReference type="PANTHER" id="PTHR22916:SF3">
    <property type="entry name" value="UDP-GLCNAC:BETAGAL BETA-1,3-N-ACETYLGLUCOSAMINYLTRANSFERASE-LIKE PROTEIN 1"/>
    <property type="match status" value="1"/>
</dbReference>
<reference evidence="3" key="1">
    <citation type="journal article" date="2019" name="Int. J. Syst. Evol. Microbiol.">
        <title>The Global Catalogue of Microorganisms (GCM) 10K type strain sequencing project: providing services to taxonomists for standard genome sequencing and annotation.</title>
        <authorList>
            <consortium name="The Broad Institute Genomics Platform"/>
            <consortium name="The Broad Institute Genome Sequencing Center for Infectious Disease"/>
            <person name="Wu L."/>
            <person name="Ma J."/>
        </authorList>
    </citation>
    <scope>NUCLEOTIDE SEQUENCE [LARGE SCALE GENOMIC DNA]</scope>
    <source>
        <strain evidence="3">JCM 16544</strain>
    </source>
</reference>
<dbReference type="SUPFAM" id="SSF53448">
    <property type="entry name" value="Nucleotide-diphospho-sugar transferases"/>
    <property type="match status" value="1"/>
</dbReference>
<organism evidence="2 3">
    <name type="scientific">Microbacterium awajiense</name>
    <dbReference type="NCBI Taxonomy" id="415214"/>
    <lineage>
        <taxon>Bacteria</taxon>
        <taxon>Bacillati</taxon>
        <taxon>Actinomycetota</taxon>
        <taxon>Actinomycetes</taxon>
        <taxon>Micrococcales</taxon>
        <taxon>Microbacteriaceae</taxon>
        <taxon>Microbacterium</taxon>
    </lineage>
</organism>
<protein>
    <recommendedName>
        <fullName evidence="1">Glycosyltransferase 2-like domain-containing protein</fullName>
    </recommendedName>
</protein>
<evidence type="ECO:0000259" key="1">
    <source>
        <dbReference type="Pfam" id="PF00535"/>
    </source>
</evidence>
<feature type="domain" description="Glycosyltransferase 2-like" evidence="1">
    <location>
        <begin position="12"/>
        <end position="128"/>
    </location>
</feature>
<dbReference type="Proteomes" id="UP001501697">
    <property type="component" value="Unassembled WGS sequence"/>
</dbReference>
<dbReference type="PANTHER" id="PTHR22916">
    <property type="entry name" value="GLYCOSYLTRANSFERASE"/>
    <property type="match status" value="1"/>
</dbReference>
<comment type="caution">
    <text evidence="2">The sequence shown here is derived from an EMBL/GenBank/DDBJ whole genome shotgun (WGS) entry which is preliminary data.</text>
</comment>
<dbReference type="InterPro" id="IPR029044">
    <property type="entry name" value="Nucleotide-diphossugar_trans"/>
</dbReference>
<dbReference type="InterPro" id="IPR001173">
    <property type="entry name" value="Glyco_trans_2-like"/>
</dbReference>